<feature type="region of interest" description="Disordered" evidence="3">
    <location>
        <begin position="2772"/>
        <end position="2798"/>
    </location>
</feature>
<dbReference type="PANTHER" id="PTHR47936:SF1">
    <property type="entry name" value="PENTATRICOPEPTIDE REPEAT-CONTAINING PROTEIN GUN1, CHLOROPLASTIC"/>
    <property type="match status" value="1"/>
</dbReference>
<dbReference type="Gene3D" id="3.10.110.10">
    <property type="entry name" value="Ubiquitin Conjugating Enzyme"/>
    <property type="match status" value="1"/>
</dbReference>
<name>A0A1Q9EWJ2_SYMMI</name>
<dbReference type="PROSITE" id="PS51375">
    <property type="entry name" value="PPR"/>
    <property type="match status" value="2"/>
</dbReference>
<feature type="compositionally biased region" description="Low complexity" evidence="3">
    <location>
        <begin position="1344"/>
        <end position="1358"/>
    </location>
</feature>
<dbReference type="Proteomes" id="UP000186817">
    <property type="component" value="Unassembled WGS sequence"/>
</dbReference>
<keyword evidence="5" id="KW-1185">Reference proteome</keyword>
<dbReference type="Pfam" id="PF13812">
    <property type="entry name" value="PPR_3"/>
    <property type="match status" value="1"/>
</dbReference>
<dbReference type="InterPro" id="IPR016135">
    <property type="entry name" value="UBQ-conjugating_enzyme/RWD"/>
</dbReference>
<feature type="region of interest" description="Disordered" evidence="3">
    <location>
        <begin position="1536"/>
        <end position="1625"/>
    </location>
</feature>
<gene>
    <name evidence="4" type="ORF">AK812_SmicGene4367</name>
</gene>
<dbReference type="EMBL" id="LSRX01000054">
    <property type="protein sequence ID" value="OLQ11806.1"/>
    <property type="molecule type" value="Genomic_DNA"/>
</dbReference>
<feature type="compositionally biased region" description="Gly residues" evidence="3">
    <location>
        <begin position="2778"/>
        <end position="2788"/>
    </location>
</feature>
<organism evidence="4 5">
    <name type="scientific">Symbiodinium microadriaticum</name>
    <name type="common">Dinoflagellate</name>
    <name type="synonym">Zooxanthella microadriatica</name>
    <dbReference type="NCBI Taxonomy" id="2951"/>
    <lineage>
        <taxon>Eukaryota</taxon>
        <taxon>Sar</taxon>
        <taxon>Alveolata</taxon>
        <taxon>Dinophyceae</taxon>
        <taxon>Suessiales</taxon>
        <taxon>Symbiodiniaceae</taxon>
        <taxon>Symbiodinium</taxon>
    </lineage>
</organism>
<dbReference type="InterPro" id="IPR002885">
    <property type="entry name" value="PPR_rpt"/>
</dbReference>
<feature type="region of interest" description="Disordered" evidence="3">
    <location>
        <begin position="696"/>
        <end position="773"/>
    </location>
</feature>
<dbReference type="Pfam" id="PF01535">
    <property type="entry name" value="PPR"/>
    <property type="match status" value="1"/>
</dbReference>
<dbReference type="SUPFAM" id="SSF54495">
    <property type="entry name" value="UBC-like"/>
    <property type="match status" value="1"/>
</dbReference>
<feature type="region of interest" description="Disordered" evidence="3">
    <location>
        <begin position="1333"/>
        <end position="1373"/>
    </location>
</feature>
<evidence type="ECO:0000313" key="5">
    <source>
        <dbReference type="Proteomes" id="UP000186817"/>
    </source>
</evidence>
<feature type="compositionally biased region" description="Basic and acidic residues" evidence="3">
    <location>
        <begin position="1536"/>
        <end position="1582"/>
    </location>
</feature>
<evidence type="ECO:0000256" key="1">
    <source>
        <dbReference type="ARBA" id="ARBA00022737"/>
    </source>
</evidence>
<dbReference type="InterPro" id="IPR011990">
    <property type="entry name" value="TPR-like_helical_dom_sf"/>
</dbReference>
<feature type="repeat" description="PPR" evidence="2">
    <location>
        <begin position="2100"/>
        <end position="2134"/>
    </location>
</feature>
<dbReference type="OrthoDB" id="440038at2759"/>
<accession>A0A1Q9EWJ2</accession>
<evidence type="ECO:0000313" key="4">
    <source>
        <dbReference type="EMBL" id="OLQ11806.1"/>
    </source>
</evidence>
<keyword evidence="1" id="KW-0677">Repeat</keyword>
<feature type="compositionally biased region" description="Low complexity" evidence="3">
    <location>
        <begin position="704"/>
        <end position="731"/>
    </location>
</feature>
<sequence length="2816" mass="305795">MAAGNVYDWNKAIHACAKTQDWPRALSLLAEVAVEGLQATVVTYNSVLRACEWRCAQGLLRCIRDATLRRDTISLASSVSSVASATCWAEAARLLAASVFTALLPNLICSSASLTASTSAAVWRSAVGLLQRRLLMQTGGLQLVRMFQEAMVLLSEVAGLQVGGEIVVVVANAATQLLTGIDADGARDGTSCRREDSILRYVHDLRDSQPMQQLQLGDDDEGVTGAAGLANKLDAVIHILLLEVGWSDNPLNDLSSYSQQVINNCSDQGVEYEIAQAPAVDLPALLSERAADLKSRGTVPALVDDVQYNALCDDAAEDALAPGNVVAAALPDEEAVAIREGANQEQWEPLLSALRSVEKLLRWTTMRERFQACCVDPDDSRAAQLNTWSHSLVSLRWEALVDFTSGLLELEPLLRQCWNKQKFLAGSSGHRVLQAADASTSEHSTSVAVEGINAALTSPAFWTGVALCHDVAFEAEFTGRWAEGCSCCRKPNSTCAYKGCRAAEFASGQWQQELKNTMVKNRAALGQYLVMSRDTDRAQYFSDWAKARARLWGGIQVKLGYWQQLPWFLSGEWYGLNGTAETPDLTDPPLRDFVQRLARGETVLQIYDSAPDSAAVASLLSWLAAMKHVRVVTRSVEGLHSQISKVIRRSMKRASDEQPGAGSACKAAKSRNGSDDSDSDDRQEEGILSMMDILGGSEDEKDCAGPGAASPSSSSSSTSSSSDSSDASGSSPGPPGGPAAAGDAALEVPASAVKEEPHDEDEESSASADEVQPEEVMHPMVLGHDSLPAWQDMKYACAAAKETKKRSWPDGPATLAGLFEWHKRNAETLLGEGEEAAVHRRNMVELCRDGIKHFDAFSGLGTSSITLKQQLCAMGTIVAGIAGDAGPGKDFPALPQPAAQLYECVTACDKAKDAQTALLGLCKELLSLSPSSAPVCLYAGICAGEIDIDEDAEQFKIGLKSKYGEMMLQEFMTCLADKSLWLEAAPCVQKHTKEPLSRVAAPKDVVVHECTAAFSRHVFEKYLPRYAVWRPAIDGHDVLMSPHQFAWPLFRPRLYTVLINLDTMEPPAGFDVALQRLYRKCVVDVAVLYTAPKAEVDVERKKAASKVHRSSKSTFESLLSGAKSLNLTAYKAHPRVMNNFSKGAPSMVANLLQNARSRPIVSPFLPTLLRKRCTRWVTACTLIIAALSLSRSTTSGGHWTGYFGAITGAPSQGRDELGLNTIGAVSGGLSPMAIDQKWKAMMADTSVMKDQVASNDTSGNFTGEVRDHINFEEQSVAKEDVVESRQPTELAHNRLVQTARDLRLELDSELEMDIGILPSSGGGGSGLPAVAGPAPPSLPSTASVKGTVTTDTKGAAVKAKAKPKARNGASEKPALVASKMRKDTTKAWNHMQAAVQEAQRIGDAMLQDCIQEHGTADDARQADQSFATVEHRVKCLRLLSNESRAKPTEESGLKILAELQQDSYFMEQGWPWGAAQTLGQMFYVRLTAIELQRTAEAVHQMAADHRDAIDLVKTVAAAVIAEATSWRNHVSALRKARDAEQKELERDAKRRKKKEDAKRKAEEAKQKREAEKKARQEKKEAEAADAAGPPEEVADGDGDDAGPKKRTRGPTAGRARSRGIQSEIDEADPALLQSWAASSTWPKENCMLIYDSTPELAGHIARTAGMVPAVARLRRSALKRIIDVRSSIDRQVRSCHGPADALALDLLVQKNCDELNNQNLQFVQREHLIGRFAALGDSDDDKRKSQLRYQGITMCASAQGSRFAGFNPVGLPAAYCHVNSEKAICLIDLEEAVMWFCDKNKLDVDPENVPPLKETLPPTVKLHGEAEEQETLPPTVKLHGEAEEQAKAALRWIQLGGFPVDAVACNSAAAACGNAAAWRQSIALAATHRNTPGLRGLLRAFSRDGHWQSALCLLWDAKRQPPNADRWKLYSSAMSACERTTAWSCALCLLVGSRAADATSAAGFSTCASALGSSRRWDLSLLLLEVQGACRATLDLISYNTAITACEKAARWEQALLLLEKLPLVDLRADAVSFNACISACEACARWEVALGLLYRMREARCLPDVVSYSAAVSALEKGFQWTRALFLLLEMSQVVCLPDVICFNAALGACESCGAWEEAMTLWSGLLSSSLQPDVVTIGALLGACGKAHLWQLSLEWLGDISSRQLIPDIITYNAAATACHGASAWQQISLLLESMASRDCAANTLTLDVAAAAADTGRAFGPLRQLLHSAADGALGGLRSVRLRHESRRDLDYLATSNVLILGGGGGFSAAAGALQAEGGVILHARTPDLALEGLPHAHALEDHGNFRCAYDLAPLAQSVLGDWPKRSAPTKEAQEMSAKVELSFAEYKEWYLSSVSSSFDFDWVAYKVLLWTRSQPAAKASTVTRSWTPRDSFHSESWHAKANLTKPASMALKRLKKEWRLWGCEEEAHASMVGKLTEIIMQGEREFWTVHPSDDWYRWEAELRPSQGPLQGAHLVYWLQFPTGYPFQPPKFDGSARFVGFPVTWDEVEVGWWIFLIPAGSQDGRRMKGRVTQKTGQELKVWFREDGSEDEEERPERPEESVDREWWNCHDLVLGCCAEAVVHHPLLNAGGGACACGIRDIWSPSRSFTHCLAFMRVAVEDAQAGQKPVPRDGTEEMCFCGHDADITLEYERDPTAWLSKARRLFFHDRGVAPLCVAADGLEGDLLRIVCSNLAGEELLQIQADGESAFRDLERQLHEQIPRVEGISAWKIVLPDGRCADDVPTGLELCDEFWEPPEGDLSMMIEAVDTGKGKGGKANDGGGVGKGKGKLPPGYRSSLNRVVDCLDEGDDDDA</sequence>
<comment type="caution">
    <text evidence="4">The sequence shown here is derived from an EMBL/GenBank/DDBJ whole genome shotgun (WGS) entry which is preliminary data.</text>
</comment>
<dbReference type="PANTHER" id="PTHR47936">
    <property type="entry name" value="PPR_LONG DOMAIN-CONTAINING PROTEIN"/>
    <property type="match status" value="1"/>
</dbReference>
<evidence type="ECO:0000256" key="2">
    <source>
        <dbReference type="PROSITE-ProRule" id="PRU00708"/>
    </source>
</evidence>
<reference evidence="4 5" key="1">
    <citation type="submission" date="2016-02" db="EMBL/GenBank/DDBJ databases">
        <title>Genome analysis of coral dinoflagellate symbionts highlights evolutionary adaptations to a symbiotic lifestyle.</title>
        <authorList>
            <person name="Aranda M."/>
            <person name="Li Y."/>
            <person name="Liew Y.J."/>
            <person name="Baumgarten S."/>
            <person name="Simakov O."/>
            <person name="Wilson M."/>
            <person name="Piel J."/>
            <person name="Ashoor H."/>
            <person name="Bougouffa S."/>
            <person name="Bajic V.B."/>
            <person name="Ryu T."/>
            <person name="Ravasi T."/>
            <person name="Bayer T."/>
            <person name="Micklem G."/>
            <person name="Kim H."/>
            <person name="Bhak J."/>
            <person name="Lajeunesse T.C."/>
            <person name="Voolstra C.R."/>
        </authorList>
    </citation>
    <scope>NUCLEOTIDE SEQUENCE [LARGE SCALE GENOMIC DNA]</scope>
    <source>
        <strain evidence="4 5">CCMP2467</strain>
    </source>
</reference>
<feature type="repeat" description="PPR" evidence="2">
    <location>
        <begin position="2030"/>
        <end position="2064"/>
    </location>
</feature>
<dbReference type="Gene3D" id="1.25.40.10">
    <property type="entry name" value="Tetratricopeptide repeat domain"/>
    <property type="match status" value="3"/>
</dbReference>
<evidence type="ECO:0000256" key="3">
    <source>
        <dbReference type="SAM" id="MobiDB-lite"/>
    </source>
</evidence>
<proteinExistence type="predicted"/>
<protein>
    <submittedName>
        <fullName evidence="4">Pentatricopeptide repeat-containing protein, chloroplastic</fullName>
    </submittedName>
</protein>
<feature type="region of interest" description="Disordered" evidence="3">
    <location>
        <begin position="649"/>
        <end position="684"/>
    </location>
</feature>